<proteinExistence type="inferred from homology"/>
<keyword evidence="5" id="KW-1185">Reference proteome</keyword>
<dbReference type="PANTHER" id="PTHR43976:SF16">
    <property type="entry name" value="SHORT-CHAIN DEHYDROGENASE_REDUCTASE FAMILY PROTEIN"/>
    <property type="match status" value="1"/>
</dbReference>
<keyword evidence="2" id="KW-0560">Oxidoreductase</keyword>
<dbReference type="Gene3D" id="3.40.50.720">
    <property type="entry name" value="NAD(P)-binding Rossmann-like Domain"/>
    <property type="match status" value="1"/>
</dbReference>
<feature type="compositionally biased region" description="Basic and acidic residues" evidence="3">
    <location>
        <begin position="74"/>
        <end position="92"/>
    </location>
</feature>
<name>A0A212S8I6_RHOAC</name>
<reference evidence="5" key="1">
    <citation type="submission" date="2017-06" db="EMBL/GenBank/DDBJ databases">
        <authorList>
            <person name="Varghese N."/>
            <person name="Submissions S."/>
        </authorList>
    </citation>
    <scope>NUCLEOTIDE SEQUENCE [LARGE SCALE GENOMIC DNA]</scope>
    <source>
        <strain evidence="5">DSM 137</strain>
    </source>
</reference>
<accession>A0A212S8I6</accession>
<dbReference type="Proteomes" id="UP000198418">
    <property type="component" value="Unassembled WGS sequence"/>
</dbReference>
<dbReference type="EMBL" id="FYDG01000016">
    <property type="protein sequence ID" value="SNB81689.1"/>
    <property type="molecule type" value="Genomic_DNA"/>
</dbReference>
<dbReference type="SUPFAM" id="SSF51735">
    <property type="entry name" value="NAD(P)-binding Rossmann-fold domains"/>
    <property type="match status" value="1"/>
</dbReference>
<dbReference type="AlphaFoldDB" id="A0A212S8I6"/>
<evidence type="ECO:0000313" key="4">
    <source>
        <dbReference type="EMBL" id="SNB81689.1"/>
    </source>
</evidence>
<dbReference type="InterPro" id="IPR002347">
    <property type="entry name" value="SDR_fam"/>
</dbReference>
<gene>
    <name evidence="4" type="ORF">SAMN06265338_11632</name>
</gene>
<protein>
    <submittedName>
        <fullName evidence="4">Short chain dehydrogenase</fullName>
    </submittedName>
</protein>
<dbReference type="RefSeq" id="WP_206605495.1">
    <property type="nucleotide sequence ID" value="NZ_FYDG01000016.1"/>
</dbReference>
<organism evidence="4 5">
    <name type="scientific">Rhodoblastus acidophilus</name>
    <name type="common">Rhodopseudomonas acidophila</name>
    <dbReference type="NCBI Taxonomy" id="1074"/>
    <lineage>
        <taxon>Bacteria</taxon>
        <taxon>Pseudomonadati</taxon>
        <taxon>Pseudomonadota</taxon>
        <taxon>Alphaproteobacteria</taxon>
        <taxon>Hyphomicrobiales</taxon>
        <taxon>Rhodoblastaceae</taxon>
        <taxon>Rhodoblastus</taxon>
    </lineage>
</organism>
<evidence type="ECO:0000313" key="5">
    <source>
        <dbReference type="Proteomes" id="UP000198418"/>
    </source>
</evidence>
<evidence type="ECO:0000256" key="3">
    <source>
        <dbReference type="SAM" id="MobiDB-lite"/>
    </source>
</evidence>
<dbReference type="InterPro" id="IPR051911">
    <property type="entry name" value="SDR_oxidoreductase"/>
</dbReference>
<dbReference type="InterPro" id="IPR036291">
    <property type="entry name" value="NAD(P)-bd_dom_sf"/>
</dbReference>
<feature type="region of interest" description="Disordered" evidence="3">
    <location>
        <begin position="73"/>
        <end position="94"/>
    </location>
</feature>
<evidence type="ECO:0000256" key="2">
    <source>
        <dbReference type="ARBA" id="ARBA00023002"/>
    </source>
</evidence>
<evidence type="ECO:0000256" key="1">
    <source>
        <dbReference type="ARBA" id="ARBA00006484"/>
    </source>
</evidence>
<comment type="similarity">
    <text evidence="1">Belongs to the short-chain dehydrogenases/reductases (SDR) family.</text>
</comment>
<dbReference type="Pfam" id="PF00106">
    <property type="entry name" value="adh_short"/>
    <property type="match status" value="1"/>
</dbReference>
<sequence length="147" mass="15464">MNLSSIAARNPGPGSGYYAATKCALEALSGSLRKEVGPLGVRVIAVEPGEFRTDFSGRSLLQSRTAIADYAETSGRRRIENDKTDGHQRGDPARGAQAIIEAVEAADPLHLLLLGSDAIQVVGAALDADRAMLEAWKATSLTTDFPA</sequence>
<dbReference type="GO" id="GO:0016491">
    <property type="term" value="F:oxidoreductase activity"/>
    <property type="evidence" value="ECO:0007669"/>
    <property type="project" value="UniProtKB-KW"/>
</dbReference>
<dbReference type="PANTHER" id="PTHR43976">
    <property type="entry name" value="SHORT CHAIN DEHYDROGENASE"/>
    <property type="match status" value="1"/>
</dbReference>